<evidence type="ECO:0000313" key="10">
    <source>
        <dbReference type="EMBL" id="MBI3126873.1"/>
    </source>
</evidence>
<sequence>MTAGGRRLTVGLKRRPWDSFRRYSENMFDTIGGTPLVRLGRVAEGLGPSIFAKIEWYSPSGSLKDRIYYNMITKAEERGELRPGMTLLECSTGNAGIACAFVAAVKGYPCVVVMPEGMSDERKKLMRAYGAELVFTPGGESDVDLSLEKLQEIRASNTDEYWVPAQFDNLDNNEAHYLTTGPELWEQLDGRVDAVVASQGTGGWVSGVGKYVRERNPRVLLFAVEPEECPLLSRRGWGPHGIEGIGDGFVPRALDLSLLSGIVTTTTQESLDMARRLAREEGIFCGISSGCNVAAAIKAARAHPELRHIVTNINDTGQRYFTTALCGEEKHVEIPERDHEVDPYSAAELDRYSAGWEIVR</sequence>
<evidence type="ECO:0000256" key="8">
    <source>
        <dbReference type="ARBA" id="ARBA00047931"/>
    </source>
</evidence>
<dbReference type="InterPro" id="IPR001926">
    <property type="entry name" value="TrpB-like_PALP"/>
</dbReference>
<keyword evidence="6" id="KW-0663">Pyridoxal phosphate</keyword>
<dbReference type="EC" id="2.5.1.47" evidence="3"/>
<comment type="cofactor">
    <cofactor evidence="1">
        <name>pyridoxal 5'-phosphate</name>
        <dbReference type="ChEBI" id="CHEBI:597326"/>
    </cofactor>
</comment>
<gene>
    <name evidence="10" type="ORF">HYZ11_04645</name>
</gene>
<dbReference type="CDD" id="cd01561">
    <property type="entry name" value="CBS_like"/>
    <property type="match status" value="1"/>
</dbReference>
<evidence type="ECO:0000313" key="11">
    <source>
        <dbReference type="Proteomes" id="UP000782312"/>
    </source>
</evidence>
<evidence type="ECO:0000256" key="3">
    <source>
        <dbReference type="ARBA" id="ARBA00012681"/>
    </source>
</evidence>
<proteinExistence type="inferred from homology"/>
<evidence type="ECO:0000256" key="2">
    <source>
        <dbReference type="ARBA" id="ARBA00007103"/>
    </source>
</evidence>
<dbReference type="SUPFAM" id="SSF53686">
    <property type="entry name" value="Tryptophan synthase beta subunit-like PLP-dependent enzymes"/>
    <property type="match status" value="1"/>
</dbReference>
<dbReference type="FunFam" id="3.40.50.1100:FF:000006">
    <property type="entry name" value="Cysteine synthase"/>
    <property type="match status" value="1"/>
</dbReference>
<evidence type="ECO:0000256" key="4">
    <source>
        <dbReference type="ARBA" id="ARBA00022605"/>
    </source>
</evidence>
<dbReference type="PANTHER" id="PTHR10314">
    <property type="entry name" value="CYSTATHIONINE BETA-SYNTHASE"/>
    <property type="match status" value="1"/>
</dbReference>
<comment type="similarity">
    <text evidence="2">Belongs to the cysteine synthase/cystathionine beta-synthase family.</text>
</comment>
<organism evidence="10 11">
    <name type="scientific">Tectimicrobiota bacterium</name>
    <dbReference type="NCBI Taxonomy" id="2528274"/>
    <lineage>
        <taxon>Bacteria</taxon>
        <taxon>Pseudomonadati</taxon>
        <taxon>Nitrospinota/Tectimicrobiota group</taxon>
        <taxon>Candidatus Tectimicrobiota</taxon>
    </lineage>
</organism>
<dbReference type="GO" id="GO:0004124">
    <property type="term" value="F:cysteine synthase activity"/>
    <property type="evidence" value="ECO:0007669"/>
    <property type="project" value="UniProtKB-EC"/>
</dbReference>
<dbReference type="Proteomes" id="UP000782312">
    <property type="component" value="Unassembled WGS sequence"/>
</dbReference>
<dbReference type="AlphaFoldDB" id="A0A932HYN9"/>
<comment type="catalytic activity">
    <reaction evidence="8">
        <text>O-acetyl-L-serine + hydrogen sulfide = L-cysteine + acetate</text>
        <dbReference type="Rhea" id="RHEA:14829"/>
        <dbReference type="ChEBI" id="CHEBI:29919"/>
        <dbReference type="ChEBI" id="CHEBI:30089"/>
        <dbReference type="ChEBI" id="CHEBI:35235"/>
        <dbReference type="ChEBI" id="CHEBI:58340"/>
        <dbReference type="EC" id="2.5.1.47"/>
    </reaction>
</comment>
<dbReference type="EMBL" id="JACPUR010000013">
    <property type="protein sequence ID" value="MBI3126873.1"/>
    <property type="molecule type" value="Genomic_DNA"/>
</dbReference>
<evidence type="ECO:0000256" key="1">
    <source>
        <dbReference type="ARBA" id="ARBA00001933"/>
    </source>
</evidence>
<feature type="domain" description="Tryptophan synthase beta chain-like PALP" evidence="9">
    <location>
        <begin position="29"/>
        <end position="312"/>
    </location>
</feature>
<keyword evidence="5" id="KW-0808">Transferase</keyword>
<keyword evidence="7" id="KW-0198">Cysteine biosynthesis</keyword>
<evidence type="ECO:0000259" key="9">
    <source>
        <dbReference type="Pfam" id="PF00291"/>
    </source>
</evidence>
<dbReference type="InterPro" id="IPR050214">
    <property type="entry name" value="Cys_Synth/Cystath_Beta-Synth"/>
</dbReference>
<dbReference type="Gene3D" id="3.40.50.1100">
    <property type="match status" value="2"/>
</dbReference>
<name>A0A932HYN9_UNCTE</name>
<protein>
    <recommendedName>
        <fullName evidence="3">cysteine synthase</fullName>
        <ecNumber evidence="3">2.5.1.47</ecNumber>
    </recommendedName>
</protein>
<evidence type="ECO:0000256" key="5">
    <source>
        <dbReference type="ARBA" id="ARBA00022679"/>
    </source>
</evidence>
<evidence type="ECO:0000256" key="6">
    <source>
        <dbReference type="ARBA" id="ARBA00022898"/>
    </source>
</evidence>
<accession>A0A932HYN9</accession>
<keyword evidence="4" id="KW-0028">Amino-acid biosynthesis</keyword>
<dbReference type="InterPro" id="IPR036052">
    <property type="entry name" value="TrpB-like_PALP_sf"/>
</dbReference>
<evidence type="ECO:0000256" key="7">
    <source>
        <dbReference type="ARBA" id="ARBA00023192"/>
    </source>
</evidence>
<dbReference type="Pfam" id="PF00291">
    <property type="entry name" value="PALP"/>
    <property type="match status" value="1"/>
</dbReference>
<reference evidence="10" key="1">
    <citation type="submission" date="2020-07" db="EMBL/GenBank/DDBJ databases">
        <title>Huge and variable diversity of episymbiotic CPR bacteria and DPANN archaea in groundwater ecosystems.</title>
        <authorList>
            <person name="He C.Y."/>
            <person name="Keren R."/>
            <person name="Whittaker M."/>
            <person name="Farag I.F."/>
            <person name="Doudna J."/>
            <person name="Cate J.H.D."/>
            <person name="Banfield J.F."/>
        </authorList>
    </citation>
    <scope>NUCLEOTIDE SEQUENCE</scope>
    <source>
        <strain evidence="10">NC_groundwater_763_Ag_S-0.2um_68_21</strain>
    </source>
</reference>
<comment type="caution">
    <text evidence="10">The sequence shown here is derived from an EMBL/GenBank/DDBJ whole genome shotgun (WGS) entry which is preliminary data.</text>
</comment>